<feature type="compositionally biased region" description="Basic and acidic residues" evidence="1">
    <location>
        <begin position="89"/>
        <end position="98"/>
    </location>
</feature>
<feature type="region of interest" description="Disordered" evidence="1">
    <location>
        <begin position="1"/>
        <end position="62"/>
    </location>
</feature>
<feature type="region of interest" description="Disordered" evidence="1">
    <location>
        <begin position="217"/>
        <end position="412"/>
    </location>
</feature>
<protein>
    <submittedName>
        <fullName evidence="2">Uncharacterized protein</fullName>
    </submittedName>
</protein>
<keyword evidence="3" id="KW-1185">Reference proteome</keyword>
<reference evidence="2 3" key="1">
    <citation type="journal article" date="2009" name="Stand. Genomic Sci.">
        <title>Complete genome sequence of Pirellula staleyi type strain (ATCC 27377).</title>
        <authorList>
            <person name="Clum A."/>
            <person name="Tindall B.J."/>
            <person name="Sikorski J."/>
            <person name="Ivanova N."/>
            <person name="Mavrommatis K."/>
            <person name="Lucas S."/>
            <person name="Glavina del Rio T."/>
            <person name="Nolan M."/>
            <person name="Chen F."/>
            <person name="Tice H."/>
            <person name="Pitluck S."/>
            <person name="Cheng J.F."/>
            <person name="Chertkov O."/>
            <person name="Brettin T."/>
            <person name="Han C."/>
            <person name="Detter J.C."/>
            <person name="Kuske C."/>
            <person name="Bruce D."/>
            <person name="Goodwin L."/>
            <person name="Ovchinikova G."/>
            <person name="Pati A."/>
            <person name="Mikhailova N."/>
            <person name="Chen A."/>
            <person name="Palaniappan K."/>
            <person name="Land M."/>
            <person name="Hauser L."/>
            <person name="Chang Y.J."/>
            <person name="Jeffries C.D."/>
            <person name="Chain P."/>
            <person name="Rohde M."/>
            <person name="Goker M."/>
            <person name="Bristow J."/>
            <person name="Eisen J.A."/>
            <person name="Markowitz V."/>
            <person name="Hugenholtz P."/>
            <person name="Kyrpides N.C."/>
            <person name="Klenk H.P."/>
            <person name="Lapidus A."/>
        </authorList>
    </citation>
    <scope>NUCLEOTIDE SEQUENCE [LARGE SCALE GENOMIC DNA]</scope>
    <source>
        <strain evidence="3">ATCC 27377 / DSM 6068 / ICPB 4128</strain>
    </source>
</reference>
<feature type="compositionally biased region" description="Low complexity" evidence="1">
    <location>
        <begin position="32"/>
        <end position="47"/>
    </location>
</feature>
<dbReference type="HOGENOM" id="CLU_667048_0_0_0"/>
<evidence type="ECO:0000313" key="3">
    <source>
        <dbReference type="Proteomes" id="UP000001887"/>
    </source>
</evidence>
<evidence type="ECO:0000256" key="1">
    <source>
        <dbReference type="SAM" id="MobiDB-lite"/>
    </source>
</evidence>
<feature type="region of interest" description="Disordered" evidence="1">
    <location>
        <begin position="89"/>
        <end position="191"/>
    </location>
</feature>
<dbReference type="KEGG" id="psl:Psta_1518"/>
<name>D2QXK8_PIRSD</name>
<organism evidence="2 3">
    <name type="scientific">Pirellula staleyi (strain ATCC 27377 / DSM 6068 / ICPB 4128)</name>
    <name type="common">Pirella staleyi</name>
    <dbReference type="NCBI Taxonomy" id="530564"/>
    <lineage>
        <taxon>Bacteria</taxon>
        <taxon>Pseudomonadati</taxon>
        <taxon>Planctomycetota</taxon>
        <taxon>Planctomycetia</taxon>
        <taxon>Pirellulales</taxon>
        <taxon>Pirellulaceae</taxon>
        <taxon>Pirellula</taxon>
    </lineage>
</organism>
<feature type="compositionally biased region" description="Low complexity" evidence="1">
    <location>
        <begin position="309"/>
        <end position="325"/>
    </location>
</feature>
<dbReference type="EMBL" id="CP001848">
    <property type="protein sequence ID" value="ADB16193.1"/>
    <property type="molecule type" value="Genomic_DNA"/>
</dbReference>
<feature type="compositionally biased region" description="Basic and acidic residues" evidence="1">
    <location>
        <begin position="1"/>
        <end position="19"/>
    </location>
</feature>
<accession>D2QXK8</accession>
<feature type="compositionally biased region" description="Low complexity" evidence="1">
    <location>
        <begin position="335"/>
        <end position="355"/>
    </location>
</feature>
<proteinExistence type="predicted"/>
<sequence length="412" mass="41966">MTHETAAKPAKDAPSRREMPVLFHLMDVRPRSAGSKKSSATTSKPATQTISNTPVTPPPASLIAAPPATELAAELPVSKPAVAEAPKIDVTPKVEAKPEFTPPAETQVPPPAVAAASVVKPQPKSLPSEPVLQESVAEKPAASAVETMVDKATSETQPAADATVTPASSRRKRGESREPQETAKPTADSWFTTHGRNIALVFIVALAATIYFARSGDSKKPTPNADWPAAHPGDAASIGPPSIEMPSESPVETSSAPELVSEPPAPPSTASVYSDQGSSPASGIELGTPEAAPAAPNDDRALFPWNQTAQGNSAPPAGSPSQPAAEMASRPQVETATSTPPAAAPAAPAISYPSTGRGGNYTPPLAPPANAPVAPAPGAAGGVAPGMTYGTVTPNYEPRLGNRYERSGSGLY</sequence>
<dbReference type="AlphaFoldDB" id="D2QXK8"/>
<dbReference type="STRING" id="530564.Psta_1518"/>
<gene>
    <name evidence="2" type="ordered locus">Psta_1518</name>
</gene>
<dbReference type="Proteomes" id="UP000001887">
    <property type="component" value="Chromosome"/>
</dbReference>
<feature type="compositionally biased region" description="Low complexity" evidence="1">
    <location>
        <begin position="102"/>
        <end position="123"/>
    </location>
</feature>
<evidence type="ECO:0000313" key="2">
    <source>
        <dbReference type="EMBL" id="ADB16193.1"/>
    </source>
</evidence>
<feature type="compositionally biased region" description="Polar residues" evidence="1">
    <location>
        <begin position="268"/>
        <end position="281"/>
    </location>
</feature>